<dbReference type="InterPro" id="IPR024705">
    <property type="entry name" value="Ssp411"/>
</dbReference>
<dbReference type="RefSeq" id="WP_084272770.1">
    <property type="nucleotide sequence ID" value="NZ_FWYE01000002.1"/>
</dbReference>
<name>A0A8G2FWT1_PICTO</name>
<dbReference type="InterPro" id="IPR036249">
    <property type="entry name" value="Thioredoxin-like_sf"/>
</dbReference>
<reference evidence="2 3" key="1">
    <citation type="submission" date="2017-04" db="EMBL/GenBank/DDBJ databases">
        <authorList>
            <person name="Varghese N."/>
            <person name="Submissions S."/>
        </authorList>
    </citation>
    <scope>NUCLEOTIDE SEQUENCE [LARGE SCALE GENOMIC DNA]</scope>
    <source>
        <strain evidence="2 3">DSM 9789</strain>
    </source>
</reference>
<sequence>MNHLKNERSPYLLQHASNPVDWYPWSEQAFEKARSEGKLIFLSIGYSSCHWCHVMENESFKDDLVARKMNKTFVSIKVDREERPDIDNYYITLSQLMTGQAGWPLNFILSPEKKPLFAFTYIPRETRNNMIGMMDLCDTVDYLWNNKRDELLENANKAINAIKNEIKPERIDYNEAIENTFYSLKRTFDIEYGGFGSAPKFPEYHKLIFIMLYHKYFHGDIHMAVKTLTEMRLGGIYDHVSGGFHRYSTDSMWIVPHFEKMMYDQAFAVLAYTQAYQLTGKKLFMDTVHEITDFVNNEFFGEAFYTAIDADYKNIEGYYYTWDYNDIKDIIDDDFINDFNIKPEGNFISDKISGRNILYLKSEDKLNEKNMKILKKLKEKRVDSPFKDKKILCDVNGMAIKAFSYAYSVFKDRKMLDMARSAADFILYEMYQDGKLYHSYMNGLGPLANFDDHAFFISGLIELYNITNEKKYIDAAIQLNKKCIDLFYDGNGFFNSTGDFRMKEYYDSAVPSGLSAELQNLILLSFIDNNLNVFERAIDSVGYIIKNNPAFASAIVSSLIYYKYSYNIKGSKDFIENIEKKYVPSRLIELSNKNQVCDMNKCIYNPDEIEKILR</sequence>
<dbReference type="PIRSF" id="PIRSF006402">
    <property type="entry name" value="UCP006402_thioredoxin"/>
    <property type="match status" value="1"/>
</dbReference>
<dbReference type="Gene3D" id="3.40.30.10">
    <property type="entry name" value="Glutaredoxin"/>
    <property type="match status" value="1"/>
</dbReference>
<dbReference type="Gene3D" id="1.50.10.20">
    <property type="match status" value="1"/>
</dbReference>
<dbReference type="GO" id="GO:0005975">
    <property type="term" value="P:carbohydrate metabolic process"/>
    <property type="evidence" value="ECO:0007669"/>
    <property type="project" value="InterPro"/>
</dbReference>
<dbReference type="SUPFAM" id="SSF48208">
    <property type="entry name" value="Six-hairpin glycosidases"/>
    <property type="match status" value="1"/>
</dbReference>
<gene>
    <name evidence="2" type="ORF">SAMN02745355_0840</name>
</gene>
<dbReference type="Pfam" id="PF03190">
    <property type="entry name" value="Thioredox_DsbH"/>
    <property type="match status" value="1"/>
</dbReference>
<protein>
    <recommendedName>
        <fullName evidence="1">Spermatogenesis-associated protein 20-like TRX domain-containing protein</fullName>
    </recommendedName>
</protein>
<proteinExistence type="predicted"/>
<organism evidence="2 3">
    <name type="scientific">Picrophilus torridus (strain ATCC 700027 / DSM 9790 / JCM 10055 / NBRC 100828 / KAW 2/3)</name>
    <dbReference type="NCBI Taxonomy" id="1122961"/>
    <lineage>
        <taxon>Archaea</taxon>
        <taxon>Methanobacteriati</taxon>
        <taxon>Thermoplasmatota</taxon>
        <taxon>Thermoplasmata</taxon>
        <taxon>Thermoplasmatales</taxon>
        <taxon>Picrophilaceae</taxon>
        <taxon>Picrophilus</taxon>
    </lineage>
</organism>
<dbReference type="CDD" id="cd02955">
    <property type="entry name" value="SSP411"/>
    <property type="match status" value="1"/>
</dbReference>
<dbReference type="InterPro" id="IPR004879">
    <property type="entry name" value="Ssp411-like_TRX"/>
</dbReference>
<evidence type="ECO:0000259" key="1">
    <source>
        <dbReference type="Pfam" id="PF03190"/>
    </source>
</evidence>
<dbReference type="PANTHER" id="PTHR42899">
    <property type="entry name" value="SPERMATOGENESIS-ASSOCIATED PROTEIN 20"/>
    <property type="match status" value="1"/>
</dbReference>
<feature type="domain" description="Spermatogenesis-associated protein 20-like TRX" evidence="1">
    <location>
        <begin position="2"/>
        <end position="162"/>
    </location>
</feature>
<evidence type="ECO:0000313" key="2">
    <source>
        <dbReference type="EMBL" id="SMD30922.1"/>
    </source>
</evidence>
<dbReference type="EMBL" id="FWYE01000002">
    <property type="protein sequence ID" value="SMD30922.1"/>
    <property type="molecule type" value="Genomic_DNA"/>
</dbReference>
<dbReference type="AlphaFoldDB" id="A0A8G2FWT1"/>
<accession>A0A8G2FWT1</accession>
<keyword evidence="3" id="KW-1185">Reference proteome</keyword>
<dbReference type="SUPFAM" id="SSF52833">
    <property type="entry name" value="Thioredoxin-like"/>
    <property type="match status" value="1"/>
</dbReference>
<dbReference type="PANTHER" id="PTHR42899:SF1">
    <property type="entry name" value="SPERMATOGENESIS-ASSOCIATED PROTEIN 20"/>
    <property type="match status" value="1"/>
</dbReference>
<dbReference type="Gene3D" id="1.50.10.10">
    <property type="match status" value="1"/>
</dbReference>
<comment type="caution">
    <text evidence="2">The sequence shown here is derived from an EMBL/GenBank/DDBJ whole genome shotgun (WGS) entry which is preliminary data.</text>
</comment>
<dbReference type="InterPro" id="IPR012341">
    <property type="entry name" value="6hp_glycosidase-like_sf"/>
</dbReference>
<dbReference type="InterPro" id="IPR008928">
    <property type="entry name" value="6-hairpin_glycosidase_sf"/>
</dbReference>
<dbReference type="Proteomes" id="UP000192315">
    <property type="component" value="Unassembled WGS sequence"/>
</dbReference>
<evidence type="ECO:0000313" key="3">
    <source>
        <dbReference type="Proteomes" id="UP000192315"/>
    </source>
</evidence>